<accession>A0ABX2FXF1</accession>
<gene>
    <name evidence="2" type="ORF">HNP98_003804</name>
</gene>
<dbReference type="Proteomes" id="UP000779507">
    <property type="component" value="Unassembled WGS sequence"/>
</dbReference>
<sequence length="868" mass="98347">MKKPKTAAFDAVMPVHSFEADKVIFRDGRVAVGFAVEPAEMESWTEDDYNSFQTALLGALRPLPTGTIVQKTDIYYDRPYREDKTQQTYFEGKMNKHFFERLVLFQKSYLFISFAPVDVKPTKTNAVNALVTRAGEALVKNPFGSLLQTLELAESAALELVQAVRDLGGVEFARLASEEIRGLYRQYFNLNFDGQPTRQEREIANEIGTLAVGENKVNVVSMVGQGSDAYPAVRNGYGVTAPMLFPLTHVLQCPHVLTQALLIQHTKQALGSLDTDRKLNNSLAILATQDNHLRAAEVEEFTAEVRAENKQIVSLHLSVMLWDTNDTNRRENVERVTAAFRAMFGTESVVEGHLVLPLFFGLLPGNGWQVPDRWLTTTADRASCYFHWTATYKTDAVGEYLTDRFRNLVQVNLFNTSLDNQNALVIGPSGSGKSYTFGNLIVQRFEKGARQIIMDVGGTYRNVLQSLNGADFVNTYFEYDPANPIEFNPFLVPREGETGPWLYTDEKTNFHLALLAALWKGSKDTGLDKSERAILSRFLIEYYALLNESDRLGQTDEERPNMESFFRFVQAYDVEMMRPVREPHEGQEPDPRDGQRRKYQKDMKYIDMHQFFLVLSQYVTGGRYEKVLNADRDVDLSEYRLICFDLAKVQADPDLYPVVAMLITELSLDLFRKFPDAVKYIALDEAWTMLSGVLAEFIESMYRTIRKTNGSVTIITQGIHEITSSKIGSAVINNSSTKIILRHINPDSLAQLQAPLGLTGHEMDLIKSVRATDQLREFFIKQGGKAKVYALEASPQLDAILTSKPVERNHLNQLVKFYQQHQRTLKLDKNGQPVLKDGLPQYKTTVVQRLDYAVDQFVEDKQKGALRR</sequence>
<evidence type="ECO:0000259" key="1">
    <source>
        <dbReference type="Pfam" id="PF19044"/>
    </source>
</evidence>
<evidence type="ECO:0000313" key="3">
    <source>
        <dbReference type="Proteomes" id="UP000779507"/>
    </source>
</evidence>
<proteinExistence type="predicted"/>
<dbReference type="EMBL" id="JABSNP010000023">
    <property type="protein sequence ID" value="NRT20959.1"/>
    <property type="molecule type" value="Genomic_DNA"/>
</dbReference>
<dbReference type="RefSeq" id="WP_173811726.1">
    <property type="nucleotide sequence ID" value="NZ_JABSNP010000023.1"/>
</dbReference>
<evidence type="ECO:0000313" key="2">
    <source>
        <dbReference type="EMBL" id="NRT20959.1"/>
    </source>
</evidence>
<keyword evidence="3" id="KW-1185">Reference proteome</keyword>
<feature type="domain" description="TraG P-loop" evidence="1">
    <location>
        <begin position="415"/>
        <end position="825"/>
    </location>
</feature>
<dbReference type="CDD" id="cd01127">
    <property type="entry name" value="TrwB_TraG_TraD_VirD4"/>
    <property type="match status" value="1"/>
</dbReference>
<dbReference type="InterPro" id="IPR027417">
    <property type="entry name" value="P-loop_NTPase"/>
</dbReference>
<dbReference type="InterPro" id="IPR043964">
    <property type="entry name" value="P-loop_TraG"/>
</dbReference>
<dbReference type="PANTHER" id="PTHR38467:SF1">
    <property type="entry name" value="CONJUGATIVE TRANSFER: ASSEMBLY"/>
    <property type="match status" value="1"/>
</dbReference>
<protein>
    <recommendedName>
        <fullName evidence="1">TraG P-loop domain-containing protein</fullName>
    </recommendedName>
</protein>
<dbReference type="PANTHER" id="PTHR38467">
    <property type="match status" value="1"/>
</dbReference>
<dbReference type="Pfam" id="PF19044">
    <property type="entry name" value="P-loop_TraG"/>
    <property type="match status" value="1"/>
</dbReference>
<dbReference type="InterPro" id="IPR053155">
    <property type="entry name" value="F-pilin_assembly_TraC"/>
</dbReference>
<dbReference type="SUPFAM" id="SSF52540">
    <property type="entry name" value="P-loop containing nucleoside triphosphate hydrolases"/>
    <property type="match status" value="1"/>
</dbReference>
<organism evidence="2 3">
    <name type="scientific">Hymenobacter caeli</name>
    <dbReference type="NCBI Taxonomy" id="2735894"/>
    <lineage>
        <taxon>Bacteria</taxon>
        <taxon>Pseudomonadati</taxon>
        <taxon>Bacteroidota</taxon>
        <taxon>Cytophagia</taxon>
        <taxon>Cytophagales</taxon>
        <taxon>Hymenobacteraceae</taxon>
        <taxon>Hymenobacter</taxon>
    </lineage>
</organism>
<comment type="caution">
    <text evidence="2">The sequence shown here is derived from an EMBL/GenBank/DDBJ whole genome shotgun (WGS) entry which is preliminary data.</text>
</comment>
<dbReference type="Gene3D" id="1.10.8.730">
    <property type="match status" value="1"/>
</dbReference>
<reference evidence="2 3" key="1">
    <citation type="submission" date="2020-05" db="EMBL/GenBank/DDBJ databases">
        <title>Genomic Encyclopedia of Type Strains, Phase IV (KMG-V): Genome sequencing to study the core and pangenomes of soil and plant-associated prokaryotes.</title>
        <authorList>
            <person name="Whitman W."/>
        </authorList>
    </citation>
    <scope>NUCLEOTIDE SEQUENCE [LARGE SCALE GENOMIC DNA]</scope>
    <source>
        <strain evidence="2 3">9A</strain>
    </source>
</reference>
<dbReference type="Gene3D" id="3.40.50.300">
    <property type="entry name" value="P-loop containing nucleotide triphosphate hydrolases"/>
    <property type="match status" value="1"/>
</dbReference>
<name>A0ABX2FXF1_9BACT</name>